<comment type="similarity">
    <text evidence="2 8">Belongs to the aldehyde dehydrogenase family.</text>
</comment>
<accession>A0ABM4BEP1</accession>
<evidence type="ECO:0000256" key="5">
    <source>
        <dbReference type="ARBA" id="ARBA00023062"/>
    </source>
</evidence>
<evidence type="ECO:0000256" key="6">
    <source>
        <dbReference type="ARBA" id="ARBA00048142"/>
    </source>
</evidence>
<dbReference type="CDD" id="cd07123">
    <property type="entry name" value="ALDH_F4-17_P5CDH"/>
    <property type="match status" value="1"/>
</dbReference>
<dbReference type="InterPro" id="IPR016160">
    <property type="entry name" value="Ald_DH_CS_CYS"/>
</dbReference>
<dbReference type="InterPro" id="IPR016162">
    <property type="entry name" value="Ald_DH_N"/>
</dbReference>
<dbReference type="Proteomes" id="UP001652625">
    <property type="component" value="Chromosome 02"/>
</dbReference>
<dbReference type="RefSeq" id="XP_065647438.1">
    <property type="nucleotide sequence ID" value="XM_065791366.1"/>
</dbReference>
<dbReference type="InterPro" id="IPR016161">
    <property type="entry name" value="Ald_DH/histidinol_DH"/>
</dbReference>
<dbReference type="InterPro" id="IPR050485">
    <property type="entry name" value="Proline_metab_enzyme"/>
</dbReference>
<dbReference type="Gene3D" id="3.40.309.10">
    <property type="entry name" value="Aldehyde Dehydrogenase, Chain A, domain 2"/>
    <property type="match status" value="1"/>
</dbReference>
<evidence type="ECO:0000256" key="9">
    <source>
        <dbReference type="RuleBase" id="RU366016"/>
    </source>
</evidence>
<gene>
    <name evidence="13" type="primary">LOC101240826</name>
</gene>
<sequence length="557" mass="62503">MQKVYRKSIPNITICFRSIYNHPDLPPNEPPTNLNDPEIRRILQLNINNVKQNCEDVPIVIGGKEFRNHDIKYQVSPYDHQRRIAKFYYADESLIENGIENALINKDKWENMSYDSRSRIIRRASSLIATKYRYKSLAICMVGQAKTAQQADIDCIAELIDFLRFNIRYGSTILEGPPLHQVEHVINSVKMRALEGFVAAISPFNFSAIGANLASAPVLMGNVVLWKPSDTAILSNYHFFKVLQEAGLPDGVIQFIPSDGPTFGKVITNHPELAGITFTGSSKTFKSIWKEVGENIDKYRTFPKLVGECGGKNFHFVHKTADIDSVVYGTIRSAFEYSGQKCSACSRLYVPDSLWPKIKEKLITEISKLKLSSADDFSSFLSAVIDQQSFNKIKTFIDHTRGLKNHTIIIGGKCDDSIGFYIEPTLIETTDPNSKLLSEEIFGPVCTVYVYPSEEIDTTLDLVNSTSPYGLTGSIFSQDRMFIDHARKRLLHAAGNLYINDRCTGSVVAQQPFGGARASGTNDKAGMATYLQKWTSPQAIKEMCAPLPYWSYPYMSK</sequence>
<dbReference type="NCBIfam" id="TIGR01236">
    <property type="entry name" value="D1pyr5carbox1"/>
    <property type="match status" value="1"/>
</dbReference>
<comment type="catalytic activity">
    <reaction evidence="6 9">
        <text>L-glutamate 5-semialdehyde + NAD(+) + H2O = L-glutamate + NADH + 2 H(+)</text>
        <dbReference type="Rhea" id="RHEA:30235"/>
        <dbReference type="ChEBI" id="CHEBI:15377"/>
        <dbReference type="ChEBI" id="CHEBI:15378"/>
        <dbReference type="ChEBI" id="CHEBI:29985"/>
        <dbReference type="ChEBI" id="CHEBI:57540"/>
        <dbReference type="ChEBI" id="CHEBI:57945"/>
        <dbReference type="ChEBI" id="CHEBI:58066"/>
        <dbReference type="EC" id="1.2.1.88"/>
    </reaction>
</comment>
<feature type="active site" evidence="7">
    <location>
        <position position="308"/>
    </location>
</feature>
<evidence type="ECO:0000313" key="13">
    <source>
        <dbReference type="RefSeq" id="XP_065647438.1"/>
    </source>
</evidence>
<dbReference type="PROSITE" id="PS00687">
    <property type="entry name" value="ALDEHYDE_DEHYDR_GLU"/>
    <property type="match status" value="1"/>
</dbReference>
<evidence type="ECO:0000256" key="7">
    <source>
        <dbReference type="PROSITE-ProRule" id="PRU10007"/>
    </source>
</evidence>
<protein>
    <recommendedName>
        <fullName evidence="9 10">Multifunctional fusion protein</fullName>
    </recommendedName>
    <domain>
        <recommendedName>
            <fullName evidence="10">Delta-1-pyrroline-5-carboxylate dehydrogenase</fullName>
            <shortName evidence="10">P5C dehydrogenase</shortName>
        </recommendedName>
        <alternativeName>
            <fullName evidence="9">L-glutamate gamma-semialdehyde dehydrogenase</fullName>
        </alternativeName>
    </domain>
    <domain>
        <recommendedName>
            <fullName evidence="9">L-glutamate gamma-semialdehyde dehydrogenase</fullName>
            <ecNumber evidence="9">1.2.1.88</ecNumber>
        </recommendedName>
    </domain>
</protein>
<reference evidence="13" key="2">
    <citation type="submission" date="2025-08" db="UniProtKB">
        <authorList>
            <consortium name="RefSeq"/>
        </authorList>
    </citation>
    <scope>IDENTIFICATION</scope>
</reference>
<keyword evidence="3 8" id="KW-0560">Oxidoreductase</keyword>
<organism evidence="12 13">
    <name type="scientific">Hydra vulgaris</name>
    <name type="common">Hydra</name>
    <name type="synonym">Hydra attenuata</name>
    <dbReference type="NCBI Taxonomy" id="6087"/>
    <lineage>
        <taxon>Eukaryota</taxon>
        <taxon>Metazoa</taxon>
        <taxon>Cnidaria</taxon>
        <taxon>Hydrozoa</taxon>
        <taxon>Hydroidolina</taxon>
        <taxon>Anthoathecata</taxon>
        <taxon>Aplanulata</taxon>
        <taxon>Hydridae</taxon>
        <taxon>Hydra</taxon>
    </lineage>
</organism>
<keyword evidence="5 9" id="KW-0642">Proline metabolism</keyword>
<dbReference type="Gene3D" id="3.40.605.10">
    <property type="entry name" value="Aldehyde Dehydrogenase, Chain A, domain 1"/>
    <property type="match status" value="1"/>
</dbReference>
<evidence type="ECO:0000256" key="3">
    <source>
        <dbReference type="ARBA" id="ARBA00023002"/>
    </source>
</evidence>
<dbReference type="EC" id="1.2.1.88" evidence="9"/>
<evidence type="ECO:0000256" key="1">
    <source>
        <dbReference type="ARBA" id="ARBA00004786"/>
    </source>
</evidence>
<evidence type="ECO:0000256" key="8">
    <source>
        <dbReference type="RuleBase" id="RU003345"/>
    </source>
</evidence>
<keyword evidence="12" id="KW-1185">Reference proteome</keyword>
<dbReference type="PANTHER" id="PTHR42862">
    <property type="entry name" value="DELTA-1-PYRROLINE-5-CARBOXYLATE DEHYDROGENASE 1, ISOFORM A-RELATED"/>
    <property type="match status" value="1"/>
</dbReference>
<dbReference type="InterPro" id="IPR015590">
    <property type="entry name" value="Aldehyde_DH_dom"/>
</dbReference>
<evidence type="ECO:0000256" key="4">
    <source>
        <dbReference type="ARBA" id="ARBA00023027"/>
    </source>
</evidence>
<evidence type="ECO:0000313" key="12">
    <source>
        <dbReference type="Proteomes" id="UP001652625"/>
    </source>
</evidence>
<dbReference type="GeneID" id="101240826"/>
<dbReference type="SUPFAM" id="SSF53720">
    <property type="entry name" value="ALDH-like"/>
    <property type="match status" value="1"/>
</dbReference>
<name>A0ABM4BEP1_HYDVU</name>
<dbReference type="InterPro" id="IPR029510">
    <property type="entry name" value="Ald_DH_CS_GLU"/>
</dbReference>
<dbReference type="PROSITE" id="PS00070">
    <property type="entry name" value="ALDEHYDE_DEHYDR_CYS"/>
    <property type="match status" value="1"/>
</dbReference>
<comment type="pathway">
    <text evidence="1 9">Amino-acid degradation; L-proline degradation into L-glutamate; L-glutamate from L-proline: step 2/2.</text>
</comment>
<dbReference type="InterPro" id="IPR016163">
    <property type="entry name" value="Ald_DH_C"/>
</dbReference>
<evidence type="ECO:0000256" key="2">
    <source>
        <dbReference type="ARBA" id="ARBA00009986"/>
    </source>
</evidence>
<dbReference type="PANTHER" id="PTHR42862:SF1">
    <property type="entry name" value="DELTA-1-PYRROLINE-5-CARBOXYLATE DEHYDROGENASE 2, ISOFORM A-RELATED"/>
    <property type="match status" value="1"/>
</dbReference>
<dbReference type="InterPro" id="IPR005931">
    <property type="entry name" value="P5CDH/ALDH4A1"/>
</dbReference>
<dbReference type="Pfam" id="PF00171">
    <property type="entry name" value="Aldedh"/>
    <property type="match status" value="1"/>
</dbReference>
<reference evidence="12" key="1">
    <citation type="submission" date="2025-05" db="UniProtKB">
        <authorList>
            <consortium name="RefSeq"/>
        </authorList>
    </citation>
    <scope>NUCLEOTIDE SEQUENCE [LARGE SCALE GENOMIC DNA]</scope>
</reference>
<keyword evidence="4 9" id="KW-0520">NAD</keyword>
<feature type="domain" description="Aldehyde dehydrogenase" evidence="11">
    <location>
        <begin position="75"/>
        <end position="539"/>
    </location>
</feature>
<evidence type="ECO:0000259" key="11">
    <source>
        <dbReference type="Pfam" id="PF00171"/>
    </source>
</evidence>
<proteinExistence type="inferred from homology"/>
<evidence type="ECO:0000256" key="10">
    <source>
        <dbReference type="RuleBase" id="RU366030"/>
    </source>
</evidence>